<dbReference type="Pfam" id="PF13432">
    <property type="entry name" value="TPR_16"/>
    <property type="match status" value="1"/>
</dbReference>
<dbReference type="Proteomes" id="UP001595909">
    <property type="component" value="Unassembled WGS sequence"/>
</dbReference>
<dbReference type="EMBL" id="JBHSIM010000036">
    <property type="protein sequence ID" value="MFC4834000.1"/>
    <property type="molecule type" value="Genomic_DNA"/>
</dbReference>
<dbReference type="PROSITE" id="PS50005">
    <property type="entry name" value="TPR"/>
    <property type="match status" value="1"/>
</dbReference>
<evidence type="ECO:0000313" key="3">
    <source>
        <dbReference type="Proteomes" id="UP001595909"/>
    </source>
</evidence>
<dbReference type="Gene3D" id="1.25.40.10">
    <property type="entry name" value="Tetratricopeptide repeat domain"/>
    <property type="match status" value="1"/>
</dbReference>
<sequence>MSAAQPDPADLDGTPGVSAVEAFRRAEELLERRRPLDALRALAPLLSDEPEAASVHLLAARAYLASAQFRRAEEGFLRVLELDPADHYARFALGRTLQRQSRLVEARTQLRMAAAMDPRPEYQEALGEVSANIAVRSDRAGGSNP</sequence>
<accession>A0ABV9RJW4</accession>
<proteinExistence type="predicted"/>
<keyword evidence="1" id="KW-0802">TPR repeat</keyword>
<name>A0ABV9RJW4_9PSEU</name>
<dbReference type="InterPro" id="IPR019734">
    <property type="entry name" value="TPR_rpt"/>
</dbReference>
<feature type="repeat" description="TPR" evidence="1">
    <location>
        <begin position="53"/>
        <end position="86"/>
    </location>
</feature>
<dbReference type="SUPFAM" id="SSF48452">
    <property type="entry name" value="TPR-like"/>
    <property type="match status" value="1"/>
</dbReference>
<dbReference type="InterPro" id="IPR011990">
    <property type="entry name" value="TPR-like_helical_dom_sf"/>
</dbReference>
<organism evidence="2 3">
    <name type="scientific">Actinomycetospora chibensis</name>
    <dbReference type="NCBI Taxonomy" id="663606"/>
    <lineage>
        <taxon>Bacteria</taxon>
        <taxon>Bacillati</taxon>
        <taxon>Actinomycetota</taxon>
        <taxon>Actinomycetes</taxon>
        <taxon>Pseudonocardiales</taxon>
        <taxon>Pseudonocardiaceae</taxon>
        <taxon>Actinomycetospora</taxon>
    </lineage>
</organism>
<evidence type="ECO:0000256" key="1">
    <source>
        <dbReference type="PROSITE-ProRule" id="PRU00339"/>
    </source>
</evidence>
<dbReference type="RefSeq" id="WP_274188108.1">
    <property type="nucleotide sequence ID" value="NZ_BAABHN010000036.1"/>
</dbReference>
<comment type="caution">
    <text evidence="2">The sequence shown here is derived from an EMBL/GenBank/DDBJ whole genome shotgun (WGS) entry which is preliminary data.</text>
</comment>
<gene>
    <name evidence="2" type="ORF">ACFPEL_16415</name>
</gene>
<keyword evidence="3" id="KW-1185">Reference proteome</keyword>
<protein>
    <submittedName>
        <fullName evidence="2">Tetratricopeptide repeat protein</fullName>
    </submittedName>
</protein>
<evidence type="ECO:0000313" key="2">
    <source>
        <dbReference type="EMBL" id="MFC4834000.1"/>
    </source>
</evidence>
<reference evidence="3" key="1">
    <citation type="journal article" date="2019" name="Int. J. Syst. Evol. Microbiol.">
        <title>The Global Catalogue of Microorganisms (GCM) 10K type strain sequencing project: providing services to taxonomists for standard genome sequencing and annotation.</title>
        <authorList>
            <consortium name="The Broad Institute Genomics Platform"/>
            <consortium name="The Broad Institute Genome Sequencing Center for Infectious Disease"/>
            <person name="Wu L."/>
            <person name="Ma J."/>
        </authorList>
    </citation>
    <scope>NUCLEOTIDE SEQUENCE [LARGE SCALE GENOMIC DNA]</scope>
    <source>
        <strain evidence="3">CCUG 50347</strain>
    </source>
</reference>